<feature type="domain" description="Ubiquitin-like protease family profile" evidence="4">
    <location>
        <begin position="161"/>
        <end position="377"/>
    </location>
</feature>
<keyword evidence="2" id="KW-0645">Protease</keyword>
<keyword evidence="3" id="KW-0378">Hydrolase</keyword>
<comment type="similarity">
    <text evidence="1">Belongs to the peptidase C48 family.</text>
</comment>
<dbReference type="InterPro" id="IPR038765">
    <property type="entry name" value="Papain-like_cys_pep_sf"/>
</dbReference>
<evidence type="ECO:0000313" key="5">
    <source>
        <dbReference type="EMBL" id="KAF3441117.1"/>
    </source>
</evidence>
<evidence type="ECO:0000256" key="2">
    <source>
        <dbReference type="ARBA" id="ARBA00022670"/>
    </source>
</evidence>
<proteinExistence type="inferred from homology"/>
<dbReference type="OrthoDB" id="1680482at2759"/>
<dbReference type="PANTHER" id="PTHR48449">
    <property type="entry name" value="DUF1985 DOMAIN-CONTAINING PROTEIN"/>
    <property type="match status" value="1"/>
</dbReference>
<evidence type="ECO:0000259" key="4">
    <source>
        <dbReference type="PROSITE" id="PS50600"/>
    </source>
</evidence>
<gene>
    <name evidence="5" type="ORF">FNV43_RR15028</name>
</gene>
<dbReference type="Pfam" id="PF02902">
    <property type="entry name" value="Peptidase_C48"/>
    <property type="match status" value="1"/>
</dbReference>
<dbReference type="PROSITE" id="PS50600">
    <property type="entry name" value="ULP_PROTEASE"/>
    <property type="match status" value="1"/>
</dbReference>
<dbReference type="Proteomes" id="UP000796880">
    <property type="component" value="Unassembled WGS sequence"/>
</dbReference>
<dbReference type="AlphaFoldDB" id="A0A8K0GTU7"/>
<evidence type="ECO:0000313" key="6">
    <source>
        <dbReference type="Proteomes" id="UP000796880"/>
    </source>
</evidence>
<evidence type="ECO:0000256" key="1">
    <source>
        <dbReference type="ARBA" id="ARBA00005234"/>
    </source>
</evidence>
<accession>A0A8K0GTU7</accession>
<keyword evidence="6" id="KW-1185">Reference proteome</keyword>
<comment type="caution">
    <text evidence="5">The sequence shown here is derived from an EMBL/GenBank/DDBJ whole genome shotgun (WGS) entry which is preliminary data.</text>
</comment>
<name>A0A8K0GTU7_9ROSA</name>
<dbReference type="Gene3D" id="3.40.395.10">
    <property type="entry name" value="Adenoviral Proteinase, Chain A"/>
    <property type="match status" value="1"/>
</dbReference>
<evidence type="ECO:0000256" key="3">
    <source>
        <dbReference type="ARBA" id="ARBA00022801"/>
    </source>
</evidence>
<dbReference type="GO" id="GO:0006508">
    <property type="term" value="P:proteolysis"/>
    <property type="evidence" value="ECO:0007669"/>
    <property type="project" value="UniProtKB-KW"/>
</dbReference>
<dbReference type="GO" id="GO:0008234">
    <property type="term" value="F:cysteine-type peptidase activity"/>
    <property type="evidence" value="ECO:0007669"/>
    <property type="project" value="InterPro"/>
</dbReference>
<sequence>MAPLKRLRKASDKSTEATTVTEVATMKKRSREVEESSNALQVSRRIILEGTGDIAHLTVISNLQVALKVIYNKLQKGIDQFEASIFGDFTRMKIVQFYGGFVHHLLLRQLYNDDPHVIEFEFNRVGARFDRKAFAMFTRLNCGKFPKETEMRNLSYSLWTKLVKKNNFTIIENDNLLEKYPWGNLCYDLTIFNLRSKMEAGKHKTSYSLYGFPFAFQYIMNNELIPTEEELQKTYMINFLNIDWASEMNDTPFSEYYAGKMPLESSSWAHKDIVYIPVNNNGAHWLTAKVDIPSRHITLYDSAIKMTPKLWFQIKNVRPLAVLFPYLLMVNEYYSHHPDQMLDLTPFRMTREEDSSLPQQISDGDCGVYALKYIEYFVAGRPFDFNSSHIALFREKYAVEIFHNEM</sequence>
<dbReference type="SUPFAM" id="SSF54001">
    <property type="entry name" value="Cysteine proteinases"/>
    <property type="match status" value="1"/>
</dbReference>
<dbReference type="InterPro" id="IPR003653">
    <property type="entry name" value="Peptidase_C48_C"/>
</dbReference>
<dbReference type="PANTHER" id="PTHR48449:SF1">
    <property type="entry name" value="DUF1985 DOMAIN-CONTAINING PROTEIN"/>
    <property type="match status" value="1"/>
</dbReference>
<dbReference type="EMBL" id="VOIH02000007">
    <property type="protein sequence ID" value="KAF3441117.1"/>
    <property type="molecule type" value="Genomic_DNA"/>
</dbReference>
<reference evidence="5" key="1">
    <citation type="submission" date="2020-03" db="EMBL/GenBank/DDBJ databases">
        <title>A high-quality chromosome-level genome assembly of a woody plant with both climbing and erect habits, Rhamnella rubrinervis.</title>
        <authorList>
            <person name="Lu Z."/>
            <person name="Yang Y."/>
            <person name="Zhu X."/>
            <person name="Sun Y."/>
        </authorList>
    </citation>
    <scope>NUCLEOTIDE SEQUENCE</scope>
    <source>
        <strain evidence="5">BYM</strain>
        <tissue evidence="5">Leaf</tissue>
    </source>
</reference>
<protein>
    <recommendedName>
        <fullName evidence="4">Ubiquitin-like protease family profile domain-containing protein</fullName>
    </recommendedName>
</protein>
<organism evidence="5 6">
    <name type="scientific">Rhamnella rubrinervis</name>
    <dbReference type="NCBI Taxonomy" id="2594499"/>
    <lineage>
        <taxon>Eukaryota</taxon>
        <taxon>Viridiplantae</taxon>
        <taxon>Streptophyta</taxon>
        <taxon>Embryophyta</taxon>
        <taxon>Tracheophyta</taxon>
        <taxon>Spermatophyta</taxon>
        <taxon>Magnoliopsida</taxon>
        <taxon>eudicotyledons</taxon>
        <taxon>Gunneridae</taxon>
        <taxon>Pentapetalae</taxon>
        <taxon>rosids</taxon>
        <taxon>fabids</taxon>
        <taxon>Rosales</taxon>
        <taxon>Rhamnaceae</taxon>
        <taxon>rhamnoid group</taxon>
        <taxon>Rhamneae</taxon>
        <taxon>Rhamnella</taxon>
    </lineage>
</organism>